<evidence type="ECO:0000313" key="2">
    <source>
        <dbReference type="Proteomes" id="UP000575898"/>
    </source>
</evidence>
<gene>
    <name evidence="1" type="ORF">HNQ59_003844</name>
</gene>
<accession>A0A840MVY1</accession>
<dbReference type="EMBL" id="JACHHY010000040">
    <property type="protein sequence ID" value="MBB5020523.1"/>
    <property type="molecule type" value="Genomic_DNA"/>
</dbReference>
<comment type="caution">
    <text evidence="1">The sequence shown here is derived from an EMBL/GenBank/DDBJ whole genome shotgun (WGS) entry which is preliminary data.</text>
</comment>
<name>A0A840MVY1_9PROT</name>
<evidence type="ECO:0000313" key="1">
    <source>
        <dbReference type="EMBL" id="MBB5020523.1"/>
    </source>
</evidence>
<dbReference type="SUPFAM" id="SSF53756">
    <property type="entry name" value="UDP-Glycosyltransferase/glycogen phosphorylase"/>
    <property type="match status" value="1"/>
</dbReference>
<dbReference type="RefSeq" id="WP_246491086.1">
    <property type="nucleotide sequence ID" value="NZ_JACHHY010000040.1"/>
</dbReference>
<dbReference type="Gene3D" id="3.40.50.2000">
    <property type="entry name" value="Glycogen Phosphorylase B"/>
    <property type="match status" value="1"/>
</dbReference>
<reference evidence="1 2" key="1">
    <citation type="submission" date="2020-08" db="EMBL/GenBank/DDBJ databases">
        <title>Genomic Encyclopedia of Type Strains, Phase IV (KMG-IV): sequencing the most valuable type-strain genomes for metagenomic binning, comparative biology and taxonomic classification.</title>
        <authorList>
            <person name="Goeker M."/>
        </authorList>
    </citation>
    <scope>NUCLEOTIDE SEQUENCE [LARGE SCALE GENOMIC DNA]</scope>
    <source>
        <strain evidence="1 2">DSM 27165</strain>
    </source>
</reference>
<protein>
    <recommendedName>
        <fullName evidence="3">Glycosyltransferase family 1 protein</fullName>
    </recommendedName>
</protein>
<proteinExistence type="predicted"/>
<evidence type="ECO:0008006" key="3">
    <source>
        <dbReference type="Google" id="ProtNLM"/>
    </source>
</evidence>
<keyword evidence="2" id="KW-1185">Reference proteome</keyword>
<dbReference type="AlphaFoldDB" id="A0A840MVY1"/>
<organism evidence="1 2">
    <name type="scientific">Chitinivorax tropicus</name>
    <dbReference type="NCBI Taxonomy" id="714531"/>
    <lineage>
        <taxon>Bacteria</taxon>
        <taxon>Pseudomonadati</taxon>
        <taxon>Pseudomonadota</taxon>
        <taxon>Betaproteobacteria</taxon>
        <taxon>Chitinivorax</taxon>
    </lineage>
</organism>
<dbReference type="Proteomes" id="UP000575898">
    <property type="component" value="Unassembled WGS sequence"/>
</dbReference>
<sequence>MDWGVLLFQRPHHMALALGRVGCLVIFKTNGDDIAGFRQVGMNVWIANDPAVVNIRNAAHVFYSTSLLAAAEDIFAASKQGIVIYEYIDHIDASISGGRSSLRRLQHLKQAAFDGAADIIVSSAAALHREAIAQCGEGQCVLIPNGVDVQHYQDVRHLSVTLPECLTVFKKKHPRIIGYFGAIAPWLWYEVIEEVSALMSDVGFVFIGPDYSGCVPQLPRSANTLYLGAVDYAVLPAYARLFDLCFIPFRPGEVARSTSPLKLYEYFALEKPVVVTTDMNECTAFPEVFAGSNSAELVEAIDRAFGVCNDTVYRNRLRALADVNDWNIRAAAYLTKLDEKCQLTDSSQIYQ</sequence>